<gene>
    <name evidence="1" type="ORF">GA0061098_10714</name>
</gene>
<protein>
    <recommendedName>
        <fullName evidence="3">Calcineurin-like phosphoesterase</fullName>
    </recommendedName>
</protein>
<dbReference type="InterPro" id="IPR029052">
    <property type="entry name" value="Metallo-depent_PP-like"/>
</dbReference>
<evidence type="ECO:0008006" key="3">
    <source>
        <dbReference type="Google" id="ProtNLM"/>
    </source>
</evidence>
<accession>A0A1C3XUY9</accession>
<organism evidence="1 2">
    <name type="scientific">Bradyrhizobium shewense</name>
    <dbReference type="NCBI Taxonomy" id="1761772"/>
    <lineage>
        <taxon>Bacteria</taxon>
        <taxon>Pseudomonadati</taxon>
        <taxon>Pseudomonadota</taxon>
        <taxon>Alphaproteobacteria</taxon>
        <taxon>Hyphomicrobiales</taxon>
        <taxon>Nitrobacteraceae</taxon>
        <taxon>Bradyrhizobium</taxon>
    </lineage>
</organism>
<dbReference type="EMBL" id="FMAI01000071">
    <property type="protein sequence ID" value="SCB56070.1"/>
    <property type="molecule type" value="Genomic_DNA"/>
</dbReference>
<dbReference type="Proteomes" id="UP000199184">
    <property type="component" value="Unassembled WGS sequence"/>
</dbReference>
<dbReference type="SUPFAM" id="SSF56300">
    <property type="entry name" value="Metallo-dependent phosphatases"/>
    <property type="match status" value="1"/>
</dbReference>
<evidence type="ECO:0000313" key="1">
    <source>
        <dbReference type="EMBL" id="SCB56070.1"/>
    </source>
</evidence>
<dbReference type="AlphaFoldDB" id="A0A1C3XUY9"/>
<sequence>MTTVETYAPQLAFEERAFAYVHHVLRNAPREWMMVGMNGEYTSVRRYLNDKVSYFDLYQRQRPVCPKGKELVYPEGLGALAPGFEGTASRSGRWHGPLHCADFLNMAYPMVMHDDEKYLIIALNSSSFLAASLWDGAIGELRAEQNARLTRFLLKNEAKCIIVLVHHHIGFPSDKHQEFVEAFGIGGRMQTRALALLEARVVAYAISLLPNSYLFHGHIHFPFAARLGRGGKVISGPSVTEFRFVARSCPRRVRRHVRSWPIAT</sequence>
<reference evidence="2" key="1">
    <citation type="submission" date="2016-08" db="EMBL/GenBank/DDBJ databases">
        <authorList>
            <person name="Varghese N."/>
            <person name="Submissions Spin"/>
        </authorList>
    </citation>
    <scope>NUCLEOTIDE SEQUENCE [LARGE SCALE GENOMIC DNA]</scope>
    <source>
        <strain evidence="2">ERR11</strain>
    </source>
</reference>
<name>A0A1C3XUY9_9BRAD</name>
<proteinExistence type="predicted"/>
<keyword evidence="2" id="KW-1185">Reference proteome</keyword>
<evidence type="ECO:0000313" key="2">
    <source>
        <dbReference type="Proteomes" id="UP000199184"/>
    </source>
</evidence>